<proteinExistence type="predicted"/>
<keyword evidence="2" id="KW-1185">Reference proteome</keyword>
<organism evidence="1 2">
    <name type="scientific">Labilithrix luteola</name>
    <dbReference type="NCBI Taxonomy" id="1391654"/>
    <lineage>
        <taxon>Bacteria</taxon>
        <taxon>Pseudomonadati</taxon>
        <taxon>Myxococcota</taxon>
        <taxon>Polyangia</taxon>
        <taxon>Polyangiales</taxon>
        <taxon>Labilitrichaceae</taxon>
        <taxon>Labilithrix</taxon>
    </lineage>
</organism>
<accession>A0A0K1Q3M2</accession>
<dbReference type="Proteomes" id="UP000064967">
    <property type="component" value="Chromosome"/>
</dbReference>
<protein>
    <submittedName>
        <fullName evidence="1">Uncharacterized protein</fullName>
    </submittedName>
</protein>
<dbReference type="STRING" id="1391654.AKJ09_07011"/>
<gene>
    <name evidence="1" type="ORF">AKJ09_07011</name>
</gene>
<reference evidence="1 2" key="1">
    <citation type="submission" date="2015-08" db="EMBL/GenBank/DDBJ databases">
        <authorList>
            <person name="Babu N.S."/>
            <person name="Beckwith C.J."/>
            <person name="Beseler K.G."/>
            <person name="Brison A."/>
            <person name="Carone J.V."/>
            <person name="Caskin T.P."/>
            <person name="Diamond M."/>
            <person name="Durham M.E."/>
            <person name="Foxe J.M."/>
            <person name="Go M."/>
            <person name="Henderson B.A."/>
            <person name="Jones I.B."/>
            <person name="McGettigan J.A."/>
            <person name="Micheletti S.J."/>
            <person name="Nasrallah M.E."/>
            <person name="Ortiz D."/>
            <person name="Piller C.R."/>
            <person name="Privatt S.R."/>
            <person name="Schneider S.L."/>
            <person name="Sharp S."/>
            <person name="Smith T.C."/>
            <person name="Stanton J.D."/>
            <person name="Ullery H.E."/>
            <person name="Wilson R.J."/>
            <person name="Serrano M.G."/>
            <person name="Buck G."/>
            <person name="Lee V."/>
            <person name="Wang Y."/>
            <person name="Carvalho R."/>
            <person name="Voegtly L."/>
            <person name="Shi R."/>
            <person name="Duckworth R."/>
            <person name="Johnson A."/>
            <person name="Loviza R."/>
            <person name="Walstead R."/>
            <person name="Shah Z."/>
            <person name="Kiflezghi M."/>
            <person name="Wade K."/>
            <person name="Ball S.L."/>
            <person name="Bradley K.W."/>
            <person name="Asai D.J."/>
            <person name="Bowman C.A."/>
            <person name="Russell D.A."/>
            <person name="Pope W.H."/>
            <person name="Jacobs-Sera D."/>
            <person name="Hendrix R.W."/>
            <person name="Hatfull G.F."/>
        </authorList>
    </citation>
    <scope>NUCLEOTIDE SEQUENCE [LARGE SCALE GENOMIC DNA]</scope>
    <source>
        <strain evidence="1 2">DSM 27648</strain>
    </source>
</reference>
<name>A0A0K1Q3M2_9BACT</name>
<evidence type="ECO:0000313" key="1">
    <source>
        <dbReference type="EMBL" id="AKV00348.1"/>
    </source>
</evidence>
<dbReference type="KEGG" id="llu:AKJ09_07011"/>
<dbReference type="AlphaFoldDB" id="A0A0K1Q3M2"/>
<sequence>MPTDLLLLAANASEILERHGLVACGRRQDGVTRVDFRTRDGSSYQHELRRDDLTVDEVVAECLVIAGLVKTAGGRRPSELN</sequence>
<evidence type="ECO:0000313" key="2">
    <source>
        <dbReference type="Proteomes" id="UP000064967"/>
    </source>
</evidence>
<dbReference type="EMBL" id="CP012333">
    <property type="protein sequence ID" value="AKV00348.1"/>
    <property type="molecule type" value="Genomic_DNA"/>
</dbReference>